<evidence type="ECO:0000313" key="3">
    <source>
        <dbReference type="Proteomes" id="UP000252004"/>
    </source>
</evidence>
<dbReference type="PANTHER" id="PTHR43798:SF33">
    <property type="entry name" value="HYDROLASE, PUTATIVE (AFU_ORTHOLOGUE AFUA_2G14860)-RELATED"/>
    <property type="match status" value="1"/>
</dbReference>
<dbReference type="GO" id="GO:0003824">
    <property type="term" value="F:catalytic activity"/>
    <property type="evidence" value="ECO:0007669"/>
    <property type="project" value="UniProtKB-ARBA"/>
</dbReference>
<dbReference type="EMBL" id="CP030864">
    <property type="protein sequence ID" value="AXE28036.1"/>
    <property type="molecule type" value="Genomic_DNA"/>
</dbReference>
<dbReference type="RefSeq" id="WP_114059197.1">
    <property type="nucleotide sequence ID" value="NZ_CP030864.1"/>
</dbReference>
<dbReference type="SUPFAM" id="SSF53474">
    <property type="entry name" value="alpha/beta-Hydrolases"/>
    <property type="match status" value="1"/>
</dbReference>
<proteinExistence type="predicted"/>
<dbReference type="OrthoDB" id="7185741at2"/>
<dbReference type="InterPro" id="IPR050266">
    <property type="entry name" value="AB_hydrolase_sf"/>
</dbReference>
<dbReference type="Gene3D" id="3.40.50.1820">
    <property type="entry name" value="alpha/beta hydrolase"/>
    <property type="match status" value="1"/>
</dbReference>
<keyword evidence="2" id="KW-0614">Plasmid</keyword>
<sequence length="338" mass="36082">MKPLTFPRLTGAGLAACLAAGIAHQGYAELATRTRRHAGFERRRVRCDTGNIITYHVRRGTPGGPTLVCEAGLMNTATSWLLLADFLDPSISVLVYDRAGYGSSLRRCPEDYSLNESVGDLLQVIADGAGTDGACVLAGHSLGGYIAHRAAAAAPDRVDGVVLVDPNHPRELIHSRKQREGARAANLTMKLGPWSATLGAGLLMDKKGMFAFAAGSPHHRALRLEGSAPSTWRAALREWNYSYAFMLDGGRPLDRLHIPVWVVAAESTVRDIPEHHDLYEEYVASGDGGSIITIPGSTHVSVTGGTEHTPHTAKAIEQAVADAAARRGDDGPDRREAA</sequence>
<dbReference type="InterPro" id="IPR029058">
    <property type="entry name" value="AB_hydrolase_fold"/>
</dbReference>
<dbReference type="Proteomes" id="UP000252004">
    <property type="component" value="Plasmid unnamed2"/>
</dbReference>
<name>A0A344UAW5_9ACTN</name>
<dbReference type="InterPro" id="IPR000073">
    <property type="entry name" value="AB_hydrolase_1"/>
</dbReference>
<evidence type="ECO:0000313" key="2">
    <source>
        <dbReference type="EMBL" id="AXE28036.1"/>
    </source>
</evidence>
<dbReference type="PRINTS" id="PR00111">
    <property type="entry name" value="ABHYDROLASE"/>
</dbReference>
<dbReference type="PANTHER" id="PTHR43798">
    <property type="entry name" value="MONOACYLGLYCEROL LIPASE"/>
    <property type="match status" value="1"/>
</dbReference>
<dbReference type="KEGG" id="sgz:C0216_31530"/>
<geneLocation type="plasmid" evidence="2 3">
    <name>unnamed2</name>
</geneLocation>
<feature type="domain" description="AB hydrolase-1" evidence="1">
    <location>
        <begin position="72"/>
        <end position="300"/>
    </location>
</feature>
<dbReference type="GO" id="GO:0016020">
    <property type="term" value="C:membrane"/>
    <property type="evidence" value="ECO:0007669"/>
    <property type="project" value="TreeGrafter"/>
</dbReference>
<dbReference type="Pfam" id="PF12697">
    <property type="entry name" value="Abhydrolase_6"/>
    <property type="match status" value="1"/>
</dbReference>
<dbReference type="AlphaFoldDB" id="A0A344UAW5"/>
<organism evidence="2 3">
    <name type="scientific">Streptomyces globosus</name>
    <dbReference type="NCBI Taxonomy" id="68209"/>
    <lineage>
        <taxon>Bacteria</taxon>
        <taxon>Bacillati</taxon>
        <taxon>Actinomycetota</taxon>
        <taxon>Actinomycetes</taxon>
        <taxon>Kitasatosporales</taxon>
        <taxon>Streptomycetaceae</taxon>
        <taxon>Streptomyces</taxon>
    </lineage>
</organism>
<gene>
    <name evidence="2" type="ORF">C0216_31530</name>
</gene>
<keyword evidence="3" id="KW-1185">Reference proteome</keyword>
<reference evidence="2 3" key="1">
    <citation type="submission" date="2018-01" db="EMBL/GenBank/DDBJ databases">
        <title>Draft genome Sequence of streptomyces globosus LZH-48.</title>
        <authorList>
            <person name="Ran K."/>
            <person name="Li Z."/>
            <person name="Wei S."/>
            <person name="Dong R."/>
        </authorList>
    </citation>
    <scope>NUCLEOTIDE SEQUENCE [LARGE SCALE GENOMIC DNA]</scope>
    <source>
        <strain evidence="2 3">LZH-48</strain>
        <plasmid evidence="2 3">unnamed2</plasmid>
    </source>
</reference>
<evidence type="ECO:0000259" key="1">
    <source>
        <dbReference type="Pfam" id="PF12697"/>
    </source>
</evidence>
<accession>A0A344UAW5</accession>
<protein>
    <recommendedName>
        <fullName evidence="1">AB hydrolase-1 domain-containing protein</fullName>
    </recommendedName>
</protein>